<reference evidence="1 2" key="1">
    <citation type="journal article" date="2018" name="PLoS ONE">
        <title>The draft genome of Kipferlia bialata reveals reductive genome evolution in fornicate parasites.</title>
        <authorList>
            <person name="Tanifuji G."/>
            <person name="Takabayashi S."/>
            <person name="Kume K."/>
            <person name="Takagi M."/>
            <person name="Nakayama T."/>
            <person name="Kamikawa R."/>
            <person name="Inagaki Y."/>
            <person name="Hashimoto T."/>
        </authorList>
    </citation>
    <scope>NUCLEOTIDE SEQUENCE [LARGE SCALE GENOMIC DNA]</scope>
    <source>
        <strain evidence="1">NY0173</strain>
    </source>
</reference>
<gene>
    <name evidence="1" type="ORF">KIPB_008942</name>
</gene>
<proteinExistence type="predicted"/>
<evidence type="ECO:0000313" key="2">
    <source>
        <dbReference type="Proteomes" id="UP000265618"/>
    </source>
</evidence>
<accession>A0A9K3D2G7</accession>
<dbReference type="AlphaFoldDB" id="A0A9K3D2G7"/>
<dbReference type="EMBL" id="BDIP01002900">
    <property type="protein sequence ID" value="GIQ86990.1"/>
    <property type="molecule type" value="Genomic_DNA"/>
</dbReference>
<keyword evidence="2" id="KW-1185">Reference proteome</keyword>
<protein>
    <submittedName>
        <fullName evidence="1">Uncharacterized protein</fullName>
    </submittedName>
</protein>
<sequence>MSVPDEAPSTGANIGMYLSGMVQESFKSLTGLQAETQERVHAIDSEIESLIVQLQDMIAQKNEATNNLATPIQEHAQNIMRQLEVLAGLGFDTTALTQQMQQVELQSEGSPRVKRSAE</sequence>
<organism evidence="1 2">
    <name type="scientific">Kipferlia bialata</name>
    <dbReference type="NCBI Taxonomy" id="797122"/>
    <lineage>
        <taxon>Eukaryota</taxon>
        <taxon>Metamonada</taxon>
        <taxon>Carpediemonas-like organisms</taxon>
        <taxon>Kipferlia</taxon>
    </lineage>
</organism>
<name>A0A9K3D2G7_9EUKA</name>
<comment type="caution">
    <text evidence="1">The sequence shown here is derived from an EMBL/GenBank/DDBJ whole genome shotgun (WGS) entry which is preliminary data.</text>
</comment>
<evidence type="ECO:0000313" key="1">
    <source>
        <dbReference type="EMBL" id="GIQ86990.1"/>
    </source>
</evidence>
<dbReference type="Proteomes" id="UP000265618">
    <property type="component" value="Unassembled WGS sequence"/>
</dbReference>